<evidence type="ECO:0000313" key="3">
    <source>
        <dbReference type="Proteomes" id="UP000290289"/>
    </source>
</evidence>
<feature type="compositionally biased region" description="Basic and acidic residues" evidence="1">
    <location>
        <begin position="180"/>
        <end position="191"/>
    </location>
</feature>
<accession>A0A498KEF8</accession>
<feature type="region of interest" description="Disordered" evidence="1">
    <location>
        <begin position="151"/>
        <end position="198"/>
    </location>
</feature>
<name>A0A498KEF8_MALDO</name>
<protein>
    <submittedName>
        <fullName evidence="2">Uncharacterized protein</fullName>
    </submittedName>
</protein>
<sequence>MNIYKLDREKITSKSWPCKAKAKPSNILYIYHLSKNIKPHQPLACKSNELFWPNQQVPFDTWDRTERSGTRRSVPRLVRLKRMEHAVSQDKFWVNFRSASPFRNDSFHICGTQNYNISVSFFLLLVSIRGHLCSLSVPSRPIPLRPVHLHTKRRDETKQSGTRCSVPHGTGRNGMGRDGTGQDRTEQRGSKDALGWKQGGRRRKRRCYNLCSTDVKRVVTGGEAERKFTQNSSRGTVRSTRFRRTKHRTEHLVPLRSVSSHVPNGTYKELSNGD</sequence>
<evidence type="ECO:0000256" key="1">
    <source>
        <dbReference type="SAM" id="MobiDB-lite"/>
    </source>
</evidence>
<organism evidence="2 3">
    <name type="scientific">Malus domestica</name>
    <name type="common">Apple</name>
    <name type="synonym">Pyrus malus</name>
    <dbReference type="NCBI Taxonomy" id="3750"/>
    <lineage>
        <taxon>Eukaryota</taxon>
        <taxon>Viridiplantae</taxon>
        <taxon>Streptophyta</taxon>
        <taxon>Embryophyta</taxon>
        <taxon>Tracheophyta</taxon>
        <taxon>Spermatophyta</taxon>
        <taxon>Magnoliopsida</taxon>
        <taxon>eudicotyledons</taxon>
        <taxon>Gunneridae</taxon>
        <taxon>Pentapetalae</taxon>
        <taxon>rosids</taxon>
        <taxon>fabids</taxon>
        <taxon>Rosales</taxon>
        <taxon>Rosaceae</taxon>
        <taxon>Amygdaloideae</taxon>
        <taxon>Maleae</taxon>
        <taxon>Malus</taxon>
    </lineage>
</organism>
<dbReference type="Proteomes" id="UP000290289">
    <property type="component" value="Chromosome 2"/>
</dbReference>
<dbReference type="EMBL" id="RDQH01000328">
    <property type="protein sequence ID" value="RXI05711.1"/>
    <property type="molecule type" value="Genomic_DNA"/>
</dbReference>
<gene>
    <name evidence="2" type="ORF">DVH24_017753</name>
</gene>
<keyword evidence="3" id="KW-1185">Reference proteome</keyword>
<proteinExistence type="predicted"/>
<reference evidence="2 3" key="1">
    <citation type="submission" date="2018-10" db="EMBL/GenBank/DDBJ databases">
        <title>A high-quality apple genome assembly.</title>
        <authorList>
            <person name="Hu J."/>
        </authorList>
    </citation>
    <scope>NUCLEOTIDE SEQUENCE [LARGE SCALE GENOMIC DNA]</scope>
    <source>
        <strain evidence="3">cv. HFTH1</strain>
        <tissue evidence="2">Young leaf</tissue>
    </source>
</reference>
<evidence type="ECO:0000313" key="2">
    <source>
        <dbReference type="EMBL" id="RXI05711.1"/>
    </source>
</evidence>
<dbReference type="AlphaFoldDB" id="A0A498KEF8"/>
<comment type="caution">
    <text evidence="2">The sequence shown here is derived from an EMBL/GenBank/DDBJ whole genome shotgun (WGS) entry which is preliminary data.</text>
</comment>